<name>A0ABW3A699_9ACTN</name>
<comment type="caution">
    <text evidence="1">The sequence shown here is derived from an EMBL/GenBank/DDBJ whole genome shotgun (WGS) entry which is preliminary data.</text>
</comment>
<organism evidence="1 2">
    <name type="scientific">Micromonospora azadirachtae</name>
    <dbReference type="NCBI Taxonomy" id="1970735"/>
    <lineage>
        <taxon>Bacteria</taxon>
        <taxon>Bacillati</taxon>
        <taxon>Actinomycetota</taxon>
        <taxon>Actinomycetes</taxon>
        <taxon>Micromonosporales</taxon>
        <taxon>Micromonosporaceae</taxon>
        <taxon>Micromonospora</taxon>
    </lineage>
</organism>
<dbReference type="Pfam" id="PF07336">
    <property type="entry name" value="ABATE"/>
    <property type="match status" value="1"/>
</dbReference>
<accession>A0ABW3A699</accession>
<proteinExistence type="predicted"/>
<sequence length="54" mass="5685">MVCVPNTADADETLLLDLLNTTPVVDGVPHDDLADAEAGREWLTAHGQPATADE</sequence>
<reference evidence="2" key="1">
    <citation type="journal article" date="2019" name="Int. J. Syst. Evol. Microbiol.">
        <title>The Global Catalogue of Microorganisms (GCM) 10K type strain sequencing project: providing services to taxonomists for standard genome sequencing and annotation.</title>
        <authorList>
            <consortium name="The Broad Institute Genomics Platform"/>
            <consortium name="The Broad Institute Genome Sequencing Center for Infectious Disease"/>
            <person name="Wu L."/>
            <person name="Ma J."/>
        </authorList>
    </citation>
    <scope>NUCLEOTIDE SEQUENCE [LARGE SCALE GENOMIC DNA]</scope>
    <source>
        <strain evidence="2">JCM 32148</strain>
    </source>
</reference>
<evidence type="ECO:0000313" key="2">
    <source>
        <dbReference type="Proteomes" id="UP001597053"/>
    </source>
</evidence>
<dbReference type="InterPro" id="IPR010852">
    <property type="entry name" value="ABATE"/>
</dbReference>
<protein>
    <submittedName>
        <fullName evidence="1">ABATE domain-containing protein</fullName>
    </submittedName>
</protein>
<feature type="non-terminal residue" evidence="1">
    <location>
        <position position="54"/>
    </location>
</feature>
<gene>
    <name evidence="1" type="ORF">ACFQZ8_21575</name>
</gene>
<keyword evidence="2" id="KW-1185">Reference proteome</keyword>
<dbReference type="EMBL" id="JBHTHM010001390">
    <property type="protein sequence ID" value="MFD0786498.1"/>
    <property type="molecule type" value="Genomic_DNA"/>
</dbReference>
<evidence type="ECO:0000313" key="1">
    <source>
        <dbReference type="EMBL" id="MFD0786498.1"/>
    </source>
</evidence>
<dbReference type="Proteomes" id="UP001597053">
    <property type="component" value="Unassembled WGS sequence"/>
</dbReference>
<dbReference type="InterPro" id="IPR023286">
    <property type="entry name" value="ABATE_dom_sf"/>
</dbReference>
<dbReference type="SUPFAM" id="SSF160904">
    <property type="entry name" value="Jann2411-like"/>
    <property type="match status" value="1"/>
</dbReference>